<name>A0A8H3QM96_9GLOM</name>
<dbReference type="AlphaFoldDB" id="A0A8H3QM96"/>
<evidence type="ECO:0000313" key="2">
    <source>
        <dbReference type="Proteomes" id="UP000615446"/>
    </source>
</evidence>
<comment type="caution">
    <text evidence="1">The sequence shown here is derived from an EMBL/GenBank/DDBJ whole genome shotgun (WGS) entry which is preliminary data.</text>
</comment>
<reference evidence="1" key="1">
    <citation type="submission" date="2019-10" db="EMBL/GenBank/DDBJ databases">
        <title>Conservation and host-specific expression of non-tandemly repeated heterogenous ribosome RNA gene in arbuscular mycorrhizal fungi.</title>
        <authorList>
            <person name="Maeda T."/>
            <person name="Kobayashi Y."/>
            <person name="Nakagawa T."/>
            <person name="Ezawa T."/>
            <person name="Yamaguchi K."/>
            <person name="Bino T."/>
            <person name="Nishimoto Y."/>
            <person name="Shigenobu S."/>
            <person name="Kawaguchi M."/>
        </authorList>
    </citation>
    <scope>NUCLEOTIDE SEQUENCE</scope>
    <source>
        <strain evidence="1">HR1</strain>
    </source>
</reference>
<gene>
    <name evidence="1" type="ORF">RCL2_001146000</name>
</gene>
<proteinExistence type="predicted"/>
<dbReference type="EMBL" id="BLAL01000079">
    <property type="protein sequence ID" value="GES84337.1"/>
    <property type="molecule type" value="Genomic_DNA"/>
</dbReference>
<sequence length="100" mass="11344">MTKNSTAVIRVQVLSQISVSMQLKLAVQASIIDDVILNVPDDNNYFSNSEPKSKKTRKKVWLKPDTLSIFLRNPTIAEIVLQEIKIKTEMPALVFDWNDA</sequence>
<organism evidence="1 2">
    <name type="scientific">Rhizophagus clarus</name>
    <dbReference type="NCBI Taxonomy" id="94130"/>
    <lineage>
        <taxon>Eukaryota</taxon>
        <taxon>Fungi</taxon>
        <taxon>Fungi incertae sedis</taxon>
        <taxon>Mucoromycota</taxon>
        <taxon>Glomeromycotina</taxon>
        <taxon>Glomeromycetes</taxon>
        <taxon>Glomerales</taxon>
        <taxon>Glomeraceae</taxon>
        <taxon>Rhizophagus</taxon>
    </lineage>
</organism>
<dbReference type="Proteomes" id="UP000615446">
    <property type="component" value="Unassembled WGS sequence"/>
</dbReference>
<protein>
    <submittedName>
        <fullName evidence="1">Uncharacterized protein</fullName>
    </submittedName>
</protein>
<accession>A0A8H3QM96</accession>
<evidence type="ECO:0000313" key="1">
    <source>
        <dbReference type="EMBL" id="GES84337.1"/>
    </source>
</evidence>